<keyword evidence="7" id="KW-0804">Transcription</keyword>
<dbReference type="SMART" id="SM00448">
    <property type="entry name" value="REC"/>
    <property type="match status" value="1"/>
</dbReference>
<dbReference type="CDD" id="cd00383">
    <property type="entry name" value="trans_reg_C"/>
    <property type="match status" value="1"/>
</dbReference>
<comment type="subcellular location">
    <subcellularLocation>
        <location evidence="1">Cytoplasm</location>
    </subcellularLocation>
</comment>
<keyword evidence="3 9" id="KW-0597">Phosphoprotein</keyword>
<evidence type="ECO:0000256" key="6">
    <source>
        <dbReference type="ARBA" id="ARBA00023125"/>
    </source>
</evidence>
<evidence type="ECO:0000256" key="5">
    <source>
        <dbReference type="ARBA" id="ARBA00023015"/>
    </source>
</evidence>
<organism evidence="13 14">
    <name type="scientific">Ferruginivarius sediminum</name>
    <dbReference type="NCBI Taxonomy" id="2661937"/>
    <lineage>
        <taxon>Bacteria</taxon>
        <taxon>Pseudomonadati</taxon>
        <taxon>Pseudomonadota</taxon>
        <taxon>Alphaproteobacteria</taxon>
        <taxon>Rhodospirillales</taxon>
        <taxon>Rhodospirillaceae</taxon>
        <taxon>Ferruginivarius</taxon>
    </lineage>
</organism>
<gene>
    <name evidence="13" type="ORF">DRB17_18655</name>
</gene>
<dbReference type="PANTHER" id="PTHR48111:SF4">
    <property type="entry name" value="DNA-BINDING DUAL TRANSCRIPTIONAL REGULATOR OMPR"/>
    <property type="match status" value="1"/>
</dbReference>
<keyword evidence="14" id="KW-1185">Reference proteome</keyword>
<dbReference type="GO" id="GO:0005829">
    <property type="term" value="C:cytosol"/>
    <property type="evidence" value="ECO:0007669"/>
    <property type="project" value="TreeGrafter"/>
</dbReference>
<dbReference type="EMBL" id="QPMH01000030">
    <property type="protein sequence ID" value="RDD60314.1"/>
    <property type="molecule type" value="Genomic_DNA"/>
</dbReference>
<dbReference type="InterPro" id="IPR039420">
    <property type="entry name" value="WalR-like"/>
</dbReference>
<evidence type="ECO:0000256" key="7">
    <source>
        <dbReference type="ARBA" id="ARBA00023163"/>
    </source>
</evidence>
<protein>
    <recommendedName>
        <fullName evidence="8">Regulatory protein VirG</fullName>
    </recommendedName>
</protein>
<proteinExistence type="predicted"/>
<evidence type="ECO:0000256" key="8">
    <source>
        <dbReference type="ARBA" id="ARBA00067337"/>
    </source>
</evidence>
<dbReference type="GO" id="GO:0000976">
    <property type="term" value="F:transcription cis-regulatory region binding"/>
    <property type="evidence" value="ECO:0007669"/>
    <property type="project" value="TreeGrafter"/>
</dbReference>
<dbReference type="InterPro" id="IPR011006">
    <property type="entry name" value="CheY-like_superfamily"/>
</dbReference>
<evidence type="ECO:0000256" key="1">
    <source>
        <dbReference type="ARBA" id="ARBA00004496"/>
    </source>
</evidence>
<dbReference type="Pfam" id="PF00486">
    <property type="entry name" value="Trans_reg_C"/>
    <property type="match status" value="1"/>
</dbReference>
<comment type="caution">
    <text evidence="13">The sequence shown here is derived from an EMBL/GenBank/DDBJ whole genome shotgun (WGS) entry which is preliminary data.</text>
</comment>
<keyword evidence="5" id="KW-0805">Transcription regulation</keyword>
<evidence type="ECO:0000256" key="9">
    <source>
        <dbReference type="PROSITE-ProRule" id="PRU00169"/>
    </source>
</evidence>
<evidence type="ECO:0000256" key="10">
    <source>
        <dbReference type="PROSITE-ProRule" id="PRU01091"/>
    </source>
</evidence>
<feature type="DNA-binding region" description="OmpR/PhoB-type" evidence="10">
    <location>
        <begin position="143"/>
        <end position="243"/>
    </location>
</feature>
<feature type="domain" description="Response regulatory" evidence="11">
    <location>
        <begin position="9"/>
        <end position="123"/>
    </location>
</feature>
<accession>A0A369T772</accession>
<dbReference type="GO" id="GO:0032993">
    <property type="term" value="C:protein-DNA complex"/>
    <property type="evidence" value="ECO:0007669"/>
    <property type="project" value="TreeGrafter"/>
</dbReference>
<reference evidence="13 14" key="1">
    <citation type="submission" date="2018-07" db="EMBL/GenBank/DDBJ databases">
        <title>Venubactetium sediminum gen. nov., sp. nov., isolated from a marine solar saltern.</title>
        <authorList>
            <person name="Wang S."/>
        </authorList>
    </citation>
    <scope>NUCLEOTIDE SEQUENCE [LARGE SCALE GENOMIC DNA]</scope>
    <source>
        <strain evidence="13 14">WD2A32</strain>
    </source>
</reference>
<dbReference type="InterPro" id="IPR016032">
    <property type="entry name" value="Sig_transdc_resp-reg_C-effctor"/>
</dbReference>
<dbReference type="Pfam" id="PF00072">
    <property type="entry name" value="Response_reg"/>
    <property type="match status" value="1"/>
</dbReference>
<dbReference type="Gene3D" id="3.40.50.2300">
    <property type="match status" value="1"/>
</dbReference>
<evidence type="ECO:0000313" key="14">
    <source>
        <dbReference type="Proteomes" id="UP000253941"/>
    </source>
</evidence>
<dbReference type="InterPro" id="IPR001867">
    <property type="entry name" value="OmpR/PhoB-type_DNA-bd"/>
</dbReference>
<sequence>MQYVRTGSRILLVDDDPRLCRFLNRFLTGEGFAIETAHDGHQMRRALANGQFDLIILDVMFPRGEDGLSLVRTLRSDSVTPVIVLSGKTTAVDKIIGLELGADDYLSKPFEPRELLARIRALLRRSEGPFSRAEGGAAGNGDGEVVEFGGWRLDLERQELRSPDDERVELTSHEFKLLKALVERPGRVMSRDRILDMTANRLWNPDDRSVDVSIAKLRRKLGDDPRHACLIKTVRGVGYVFTPPGHGS</sequence>
<dbReference type="AlphaFoldDB" id="A0A369T772"/>
<name>A0A369T772_9PROT</name>
<dbReference type="GO" id="GO:0006355">
    <property type="term" value="P:regulation of DNA-templated transcription"/>
    <property type="evidence" value="ECO:0007669"/>
    <property type="project" value="InterPro"/>
</dbReference>
<dbReference type="Gene3D" id="1.10.10.10">
    <property type="entry name" value="Winged helix-like DNA-binding domain superfamily/Winged helix DNA-binding domain"/>
    <property type="match status" value="1"/>
</dbReference>
<dbReference type="GO" id="GO:0000156">
    <property type="term" value="F:phosphorelay response regulator activity"/>
    <property type="evidence" value="ECO:0007669"/>
    <property type="project" value="TreeGrafter"/>
</dbReference>
<keyword evidence="2" id="KW-0963">Cytoplasm</keyword>
<dbReference type="RefSeq" id="WP_114583743.1">
    <property type="nucleotide sequence ID" value="NZ_QPMH01000030.1"/>
</dbReference>
<keyword evidence="6 10" id="KW-0238">DNA-binding</keyword>
<dbReference type="InterPro" id="IPR036388">
    <property type="entry name" value="WH-like_DNA-bd_sf"/>
</dbReference>
<evidence type="ECO:0000313" key="13">
    <source>
        <dbReference type="EMBL" id="RDD60314.1"/>
    </source>
</evidence>
<dbReference type="PROSITE" id="PS51755">
    <property type="entry name" value="OMPR_PHOB"/>
    <property type="match status" value="1"/>
</dbReference>
<dbReference type="Gene3D" id="6.10.250.690">
    <property type="match status" value="1"/>
</dbReference>
<dbReference type="SUPFAM" id="SSF52172">
    <property type="entry name" value="CheY-like"/>
    <property type="match status" value="1"/>
</dbReference>
<keyword evidence="4" id="KW-0902">Two-component regulatory system</keyword>
<evidence type="ECO:0000256" key="4">
    <source>
        <dbReference type="ARBA" id="ARBA00023012"/>
    </source>
</evidence>
<dbReference type="SUPFAM" id="SSF46894">
    <property type="entry name" value="C-terminal effector domain of the bipartite response regulators"/>
    <property type="match status" value="1"/>
</dbReference>
<evidence type="ECO:0000256" key="2">
    <source>
        <dbReference type="ARBA" id="ARBA00022490"/>
    </source>
</evidence>
<feature type="modified residue" description="4-aspartylphosphate" evidence="9">
    <location>
        <position position="58"/>
    </location>
</feature>
<dbReference type="Proteomes" id="UP000253941">
    <property type="component" value="Unassembled WGS sequence"/>
</dbReference>
<evidence type="ECO:0000259" key="11">
    <source>
        <dbReference type="PROSITE" id="PS50110"/>
    </source>
</evidence>
<dbReference type="InterPro" id="IPR001789">
    <property type="entry name" value="Sig_transdc_resp-reg_receiver"/>
</dbReference>
<evidence type="ECO:0000259" key="12">
    <source>
        <dbReference type="PROSITE" id="PS51755"/>
    </source>
</evidence>
<dbReference type="PANTHER" id="PTHR48111">
    <property type="entry name" value="REGULATOR OF RPOS"/>
    <property type="match status" value="1"/>
</dbReference>
<feature type="domain" description="OmpR/PhoB-type" evidence="12">
    <location>
        <begin position="143"/>
        <end position="243"/>
    </location>
</feature>
<dbReference type="PROSITE" id="PS50110">
    <property type="entry name" value="RESPONSE_REGULATORY"/>
    <property type="match status" value="1"/>
</dbReference>
<evidence type="ECO:0000256" key="3">
    <source>
        <dbReference type="ARBA" id="ARBA00022553"/>
    </source>
</evidence>
<dbReference type="SMART" id="SM00862">
    <property type="entry name" value="Trans_reg_C"/>
    <property type="match status" value="1"/>
</dbReference>
<dbReference type="FunFam" id="1.10.10.10:FF:000099">
    <property type="entry name" value="Two-component system response regulator TorR"/>
    <property type="match status" value="1"/>
</dbReference>